<comment type="caution">
    <text evidence="2">The sequence shown here is derived from an EMBL/GenBank/DDBJ whole genome shotgun (WGS) entry which is preliminary data.</text>
</comment>
<protein>
    <submittedName>
        <fullName evidence="2">Uncharacterized protein</fullName>
    </submittedName>
</protein>
<name>A0AAN8FNV9_TRICO</name>
<organism evidence="2 3">
    <name type="scientific">Trichostrongylus colubriformis</name>
    <name type="common">Black scour worm</name>
    <dbReference type="NCBI Taxonomy" id="6319"/>
    <lineage>
        <taxon>Eukaryota</taxon>
        <taxon>Metazoa</taxon>
        <taxon>Ecdysozoa</taxon>
        <taxon>Nematoda</taxon>
        <taxon>Chromadorea</taxon>
        <taxon>Rhabditida</taxon>
        <taxon>Rhabditina</taxon>
        <taxon>Rhabditomorpha</taxon>
        <taxon>Strongyloidea</taxon>
        <taxon>Trichostrongylidae</taxon>
        <taxon>Trichostrongylus</taxon>
    </lineage>
</organism>
<dbReference type="AlphaFoldDB" id="A0AAN8FNV9"/>
<evidence type="ECO:0000313" key="2">
    <source>
        <dbReference type="EMBL" id="KAK5977847.1"/>
    </source>
</evidence>
<evidence type="ECO:0000256" key="1">
    <source>
        <dbReference type="SAM" id="MobiDB-lite"/>
    </source>
</evidence>
<accession>A0AAN8FNV9</accession>
<gene>
    <name evidence="2" type="ORF">GCK32_003060</name>
</gene>
<sequence length="112" mass="12603">MGPWRQSQSREKIAKNPGFPRRTPKTKAPYTPLAAPHVITTTILTTTLPALLVTKCPLRSRGRPLQNIEGNPIADEEYDTAIDVLQQMYDNPSALRHLIYTELANLPHCDQE</sequence>
<feature type="region of interest" description="Disordered" evidence="1">
    <location>
        <begin position="1"/>
        <end position="32"/>
    </location>
</feature>
<reference evidence="2 3" key="1">
    <citation type="submission" date="2019-10" db="EMBL/GenBank/DDBJ databases">
        <title>Assembly and Annotation for the nematode Trichostrongylus colubriformis.</title>
        <authorList>
            <person name="Martin J."/>
        </authorList>
    </citation>
    <scope>NUCLEOTIDE SEQUENCE [LARGE SCALE GENOMIC DNA]</scope>
    <source>
        <strain evidence="2">G859</strain>
        <tissue evidence="2">Whole worm</tissue>
    </source>
</reference>
<dbReference type="Proteomes" id="UP001331761">
    <property type="component" value="Unassembled WGS sequence"/>
</dbReference>
<dbReference type="EMBL" id="WIXE01010127">
    <property type="protein sequence ID" value="KAK5977847.1"/>
    <property type="molecule type" value="Genomic_DNA"/>
</dbReference>
<evidence type="ECO:0000313" key="3">
    <source>
        <dbReference type="Proteomes" id="UP001331761"/>
    </source>
</evidence>
<proteinExistence type="predicted"/>
<keyword evidence="3" id="KW-1185">Reference proteome</keyword>